<evidence type="ECO:0000313" key="1">
    <source>
        <dbReference type="EMBL" id="KAD4585461.1"/>
    </source>
</evidence>
<dbReference type="EMBL" id="SZYD01000012">
    <property type="protein sequence ID" value="KAD4585461.1"/>
    <property type="molecule type" value="Genomic_DNA"/>
</dbReference>
<gene>
    <name evidence="1" type="ORF">E3N88_23062</name>
</gene>
<keyword evidence="2" id="KW-1185">Reference proteome</keyword>
<organism evidence="1 2">
    <name type="scientific">Mikania micrantha</name>
    <name type="common">bitter vine</name>
    <dbReference type="NCBI Taxonomy" id="192012"/>
    <lineage>
        <taxon>Eukaryota</taxon>
        <taxon>Viridiplantae</taxon>
        <taxon>Streptophyta</taxon>
        <taxon>Embryophyta</taxon>
        <taxon>Tracheophyta</taxon>
        <taxon>Spermatophyta</taxon>
        <taxon>Magnoliopsida</taxon>
        <taxon>eudicotyledons</taxon>
        <taxon>Gunneridae</taxon>
        <taxon>Pentapetalae</taxon>
        <taxon>asterids</taxon>
        <taxon>campanulids</taxon>
        <taxon>Asterales</taxon>
        <taxon>Asteraceae</taxon>
        <taxon>Asteroideae</taxon>
        <taxon>Heliantheae alliance</taxon>
        <taxon>Eupatorieae</taxon>
        <taxon>Mikania</taxon>
    </lineage>
</organism>
<evidence type="ECO:0000313" key="2">
    <source>
        <dbReference type="Proteomes" id="UP000326396"/>
    </source>
</evidence>
<sequence length="81" mass="8895">MAGNKLLVASSDGVLMMMSSKLLFQAPMASQASKLSCIPPGNEHWLQAYRADDLRPVPCFPSSVFRLGSLVELRLTAWNSR</sequence>
<protein>
    <submittedName>
        <fullName evidence="1">Uncharacterized protein</fullName>
    </submittedName>
</protein>
<reference evidence="1 2" key="1">
    <citation type="submission" date="2019-05" db="EMBL/GenBank/DDBJ databases">
        <title>Mikania micrantha, genome provides insights into the molecular mechanism of rapid growth.</title>
        <authorList>
            <person name="Liu B."/>
        </authorList>
    </citation>
    <scope>NUCLEOTIDE SEQUENCE [LARGE SCALE GENOMIC DNA]</scope>
    <source>
        <strain evidence="1">NLD-2019</strain>
        <tissue evidence="1">Leaf</tissue>
    </source>
</reference>
<name>A0A5N6NC87_9ASTR</name>
<comment type="caution">
    <text evidence="1">The sequence shown here is derived from an EMBL/GenBank/DDBJ whole genome shotgun (WGS) entry which is preliminary data.</text>
</comment>
<accession>A0A5N6NC87</accession>
<dbReference type="AlphaFoldDB" id="A0A5N6NC87"/>
<proteinExistence type="predicted"/>
<dbReference type="Proteomes" id="UP000326396">
    <property type="component" value="Linkage Group LG2"/>
</dbReference>